<keyword evidence="4" id="KW-1185">Reference proteome</keyword>
<keyword evidence="1" id="KW-0812">Transmembrane</keyword>
<protein>
    <recommendedName>
        <fullName evidence="2">RND related barrel-sandwich hybrid domain-containing protein</fullName>
    </recommendedName>
</protein>
<evidence type="ECO:0000256" key="1">
    <source>
        <dbReference type="SAM" id="Phobius"/>
    </source>
</evidence>
<dbReference type="AlphaFoldDB" id="A0A1M6N314"/>
<organism evidence="3 4">
    <name type="scientific">Hespellia stercorisuis DSM 15480</name>
    <dbReference type="NCBI Taxonomy" id="1121950"/>
    <lineage>
        <taxon>Bacteria</taxon>
        <taxon>Bacillati</taxon>
        <taxon>Bacillota</taxon>
        <taxon>Clostridia</taxon>
        <taxon>Lachnospirales</taxon>
        <taxon>Lachnospiraceae</taxon>
        <taxon>Hespellia</taxon>
    </lineage>
</organism>
<reference evidence="3 4" key="1">
    <citation type="submission" date="2016-11" db="EMBL/GenBank/DDBJ databases">
        <authorList>
            <person name="Jaros S."/>
            <person name="Januszkiewicz K."/>
            <person name="Wedrychowicz H."/>
        </authorList>
    </citation>
    <scope>NUCLEOTIDE SEQUENCE [LARGE SCALE GENOMIC DNA]</scope>
    <source>
        <strain evidence="3 4">DSM 15480</strain>
    </source>
</reference>
<dbReference type="EMBL" id="FQZY01000021">
    <property type="protein sequence ID" value="SHJ90055.1"/>
    <property type="molecule type" value="Genomic_DNA"/>
</dbReference>
<feature type="domain" description="RND related barrel-sandwich hybrid" evidence="2">
    <location>
        <begin position="71"/>
        <end position="237"/>
    </location>
</feature>
<dbReference type="OrthoDB" id="1834786at2"/>
<proteinExistence type="predicted"/>
<feature type="transmembrane region" description="Helical" evidence="1">
    <location>
        <begin position="20"/>
        <end position="42"/>
    </location>
</feature>
<evidence type="ECO:0000259" key="2">
    <source>
        <dbReference type="Pfam" id="PF26018"/>
    </source>
</evidence>
<dbReference type="STRING" id="1121950.SAMN02745243_01690"/>
<dbReference type="InterPro" id="IPR058709">
    <property type="entry name" value="BSH_RND-rel"/>
</dbReference>
<keyword evidence="1" id="KW-1133">Transmembrane helix</keyword>
<sequence length="464" mass="51333">MAAKKNNSVNIKKYRNRQEINIGIFVFAIVFVYLVITLFTYLTSKRVSIYEVREGSILRNNTYTGLALRSESVVNTDSAGYITYFVSENSKVRNGENLYTVSKNKLDSETTTAKDVSLSTKEQSNIIRSIQSFNEGFNGTDFSKVHTLANEITNTLQKVTSQTKAAQLNAILASADASGINVTTAPTDGILSFNVDGYEDITIDNFTKKDLDSTTHESSSLEDGSQVSAGAPVCKLITDESWYVIVELDKDSAVELVNTTSVKTHLDNHTESVWANLSVVSKDGTNYAILSYDNSMIQYCSERFVNVELILEDQNGLKIPKTSVLKKDFYVIPSDYITYGGDSSASGVLKQVSGKGGASSSEFVEADIYYQTEDGMVYIDPELFKQGDVLIKPESGDTTALTERKRLRGAYNINKGYAIFRPVTVLCESDEYYIIDKSDSYSLSNYDHIVLDSSTVKEGEVVFQ</sequence>
<evidence type="ECO:0000313" key="3">
    <source>
        <dbReference type="EMBL" id="SHJ90055.1"/>
    </source>
</evidence>
<keyword evidence="1" id="KW-0472">Membrane</keyword>
<name>A0A1M6N314_9FIRM</name>
<dbReference type="Proteomes" id="UP000184301">
    <property type="component" value="Unassembled WGS sequence"/>
</dbReference>
<accession>A0A1M6N314</accession>
<dbReference type="RefSeq" id="WP_084533966.1">
    <property type="nucleotide sequence ID" value="NZ_FQZY01000021.1"/>
</dbReference>
<evidence type="ECO:0000313" key="4">
    <source>
        <dbReference type="Proteomes" id="UP000184301"/>
    </source>
</evidence>
<dbReference type="Pfam" id="PF26018">
    <property type="entry name" value="BSH_RND_rel"/>
    <property type="match status" value="1"/>
</dbReference>
<gene>
    <name evidence="3" type="ORF">SAMN02745243_01690</name>
</gene>